<proteinExistence type="predicted"/>
<dbReference type="Proteomes" id="UP000746741">
    <property type="component" value="Unassembled WGS sequence"/>
</dbReference>
<reference evidence="2 3" key="2">
    <citation type="submission" date="2020-02" db="EMBL/GenBank/DDBJ databases">
        <authorList>
            <person name="Sun Q."/>
            <person name="Inoue M."/>
        </authorList>
    </citation>
    <scope>NUCLEOTIDE SEQUENCE [LARGE SCALE GENOMIC DNA]</scope>
    <source>
        <strain evidence="2 3">KCTC 22478</strain>
    </source>
</reference>
<evidence type="ECO:0000313" key="4">
    <source>
        <dbReference type="Proteomes" id="UP001138708"/>
    </source>
</evidence>
<dbReference type="AlphaFoldDB" id="A0A9X9WCW0"/>
<dbReference type="Proteomes" id="UP001138708">
    <property type="component" value="Unassembled WGS sequence"/>
</dbReference>
<reference evidence="1" key="3">
    <citation type="journal article" date="2021" name="Syst. Appl. Microbiol.">
        <title>Roseomonas hellenica sp. nov., isolated from roots of wild-growing Alkanna tinctoria.</title>
        <authorList>
            <person name="Rat A."/>
            <person name="Naranjo H.D."/>
            <person name="Lebbe L."/>
            <person name="Cnockaert M."/>
            <person name="Krigas N."/>
            <person name="Grigoriadou K."/>
            <person name="Maloupa E."/>
            <person name="Willems A."/>
        </authorList>
    </citation>
    <scope>NUCLEOTIDE SEQUENCE</scope>
    <source>
        <strain evidence="1">LMG 31161</strain>
    </source>
</reference>
<organism evidence="1 4">
    <name type="scientific">Neoroseomonas oryzicola</name>
    <dbReference type="NCBI Taxonomy" id="535904"/>
    <lineage>
        <taxon>Bacteria</taxon>
        <taxon>Pseudomonadati</taxon>
        <taxon>Pseudomonadota</taxon>
        <taxon>Alphaproteobacteria</taxon>
        <taxon>Acetobacterales</taxon>
        <taxon>Acetobacteraceae</taxon>
        <taxon>Neoroseomonas</taxon>
    </lineage>
</organism>
<reference evidence="1" key="1">
    <citation type="submission" date="2020-01" db="EMBL/GenBank/DDBJ databases">
        <authorList>
            <person name="Rat A."/>
        </authorList>
    </citation>
    <scope>NUCLEOTIDE SEQUENCE</scope>
    <source>
        <strain evidence="1">LMG 31161</strain>
    </source>
</reference>
<protein>
    <submittedName>
        <fullName evidence="1">Uncharacterized protein</fullName>
    </submittedName>
</protein>
<dbReference type="EMBL" id="JAAVUP010000001">
    <property type="protein sequence ID" value="NKE16013.1"/>
    <property type="molecule type" value="Genomic_DNA"/>
</dbReference>
<comment type="caution">
    <text evidence="1">The sequence shown here is derived from an EMBL/GenBank/DDBJ whole genome shotgun (WGS) entry which is preliminary data.</text>
</comment>
<keyword evidence="3" id="KW-1185">Reference proteome</keyword>
<dbReference type="EMBL" id="JAAEDK010000005">
    <property type="protein sequence ID" value="MBR0658170.1"/>
    <property type="molecule type" value="Genomic_DNA"/>
</dbReference>
<evidence type="ECO:0000313" key="3">
    <source>
        <dbReference type="Proteomes" id="UP000746741"/>
    </source>
</evidence>
<evidence type="ECO:0000313" key="1">
    <source>
        <dbReference type="EMBL" id="MBR0658170.1"/>
    </source>
</evidence>
<dbReference type="RefSeq" id="WP_168039120.1">
    <property type="nucleotide sequence ID" value="NZ_JAAEDK010000005.1"/>
</dbReference>
<sequence>MTDIDWPEREADMALIREVNLLMQAVADGPESEEAARALEDAKRLMAEYAAATKRFNAAVRAFLAVRTAVGSQALH</sequence>
<gene>
    <name evidence="2" type="ORF">GWK15_03600</name>
    <name evidence="1" type="ORF">GXW75_02825</name>
</gene>
<accession>A0A9X9WCW0</accession>
<name>A0A9X9WCW0_9PROT</name>
<evidence type="ECO:0000313" key="2">
    <source>
        <dbReference type="EMBL" id="NKE16013.1"/>
    </source>
</evidence>